<dbReference type="EMBL" id="CP119894">
    <property type="protein sequence ID" value="WFD26669.1"/>
    <property type="molecule type" value="Genomic_DNA"/>
</dbReference>
<organism evidence="8 9">
    <name type="scientific">Malassezia nana</name>
    <dbReference type="NCBI Taxonomy" id="180528"/>
    <lineage>
        <taxon>Eukaryota</taxon>
        <taxon>Fungi</taxon>
        <taxon>Dikarya</taxon>
        <taxon>Basidiomycota</taxon>
        <taxon>Ustilaginomycotina</taxon>
        <taxon>Malasseziomycetes</taxon>
        <taxon>Malasseziales</taxon>
        <taxon>Malasseziaceae</taxon>
        <taxon>Malassezia</taxon>
    </lineage>
</organism>
<dbReference type="InterPro" id="IPR011989">
    <property type="entry name" value="ARM-like"/>
</dbReference>
<dbReference type="Gene3D" id="2.130.10.10">
    <property type="entry name" value="YVTN repeat-like/Quinoprotein amine dehydrogenase"/>
    <property type="match status" value="1"/>
</dbReference>
<name>A0AAF0ELC1_9BASI</name>
<evidence type="ECO:0000256" key="2">
    <source>
        <dbReference type="ARBA" id="ARBA00022490"/>
    </source>
</evidence>
<dbReference type="GO" id="GO:0010992">
    <property type="term" value="P:ubiquitin recycling"/>
    <property type="evidence" value="ECO:0007669"/>
    <property type="project" value="TreeGrafter"/>
</dbReference>
<dbReference type="SMART" id="SM00320">
    <property type="entry name" value="WD40"/>
    <property type="match status" value="7"/>
</dbReference>
<evidence type="ECO:0000313" key="8">
    <source>
        <dbReference type="EMBL" id="WFD26669.1"/>
    </source>
</evidence>
<keyword evidence="9" id="KW-1185">Reference proteome</keyword>
<keyword evidence="2" id="KW-0963">Cytoplasm</keyword>
<gene>
    <name evidence="8" type="ORF">MNAN1_001654</name>
</gene>
<feature type="domain" description="PFU" evidence="6">
    <location>
        <begin position="362"/>
        <end position="457"/>
    </location>
</feature>
<dbReference type="PRINTS" id="PR00320">
    <property type="entry name" value="GPROTEINBRPT"/>
</dbReference>
<dbReference type="InterPro" id="IPR015155">
    <property type="entry name" value="PFU"/>
</dbReference>
<protein>
    <recommendedName>
        <fullName evidence="10">Phospholipase A-2-activating protein</fullName>
    </recommendedName>
</protein>
<evidence type="ECO:0000256" key="3">
    <source>
        <dbReference type="ARBA" id="ARBA00022574"/>
    </source>
</evidence>
<dbReference type="PROSITE" id="PS51394">
    <property type="entry name" value="PFU"/>
    <property type="match status" value="1"/>
</dbReference>
<sequence>MTSSSAPYAFAACLVGHTSDVRAVDAYKLADGRLLLLSGSRDQTARLWTASENGSFHAHVLEHSSGFVNAVAFFHDGHALYALIAGQDALVYAFEIHTGTDVVVAPTPRYTLVGHASNVCSLRCFQSEYFVSGSWDGTVRVWKHWECVATLAGHTQSVWSVLPIDADRLVSASADQTVRLWSLAAPTAPLAEYGGATQAVRDLALLPSGAIVSAGNDGQIRCYASDGTLTTLAHLPAFVYSLATLPMDRLASSGEDRCVRVWKGSSLEQILPVPALSVWCIHALPQGDLVCGASDGCLYLFTCHQARQSSAEQMAAYTHRVETQSLSPNEVQNLATTESLPPNGAEGDALVLCQGSRRERYQWSAYAHAWLCTGSVSISSAPSQKTTWNGKEYDYVFDVDIADGAPPLKLAYNVSENPYVAASRFLEENDLPASFLDQVVRFLEKNTEGVHVSPQAPADPYTGEGRYVPDAPSCHTAAPAAPAALAPALPTLAVLPQTAYQAFPHIQLSAAHSKLLQVSDSGSVVPLSEDDQQALQSLVTHLEASAAPMPVEVLSRLLRTWPVSMRFPLLDLLRAAACYTCTQPFATLVSDALIGAEWDALDAPGVDTKVAATNSMLALRVLANGFVAPSGPAIMDELALEALATLQSPPWAVLNRHGRTALATVAYNYSIRAYEQANYEHASLLAQLIVEILSQPPSAVESECIYRALVALGNLVRAAVTDADVRSMQC</sequence>
<dbReference type="InterPro" id="IPR038122">
    <property type="entry name" value="PFU_sf"/>
</dbReference>
<evidence type="ECO:0000313" key="9">
    <source>
        <dbReference type="Proteomes" id="UP001213623"/>
    </source>
</evidence>
<evidence type="ECO:0000256" key="5">
    <source>
        <dbReference type="PROSITE-ProRule" id="PRU00221"/>
    </source>
</evidence>
<dbReference type="PANTHER" id="PTHR19849">
    <property type="entry name" value="PHOSPHOLIPASE A-2-ACTIVATING PROTEIN"/>
    <property type="match status" value="1"/>
</dbReference>
<dbReference type="PROSITE" id="PS51396">
    <property type="entry name" value="PUL"/>
    <property type="match status" value="1"/>
</dbReference>
<dbReference type="PROSITE" id="PS50082">
    <property type="entry name" value="WD_REPEATS_2"/>
    <property type="match status" value="3"/>
</dbReference>
<reference evidence="8" key="1">
    <citation type="submission" date="2023-03" db="EMBL/GenBank/DDBJ databases">
        <title>Mating type loci evolution in Malassezia.</title>
        <authorList>
            <person name="Coelho M.A."/>
        </authorList>
    </citation>
    <scope>NUCLEOTIDE SEQUENCE</scope>
    <source>
        <strain evidence="8">CBS 9557</strain>
    </source>
</reference>
<dbReference type="InterPro" id="IPR013535">
    <property type="entry name" value="PUL_dom"/>
</dbReference>
<dbReference type="SUPFAM" id="SSF50978">
    <property type="entry name" value="WD40 repeat-like"/>
    <property type="match status" value="1"/>
</dbReference>
<evidence type="ECO:0000259" key="7">
    <source>
        <dbReference type="PROSITE" id="PS51396"/>
    </source>
</evidence>
<keyword evidence="3 5" id="KW-0853">WD repeat</keyword>
<dbReference type="GO" id="GO:0005634">
    <property type="term" value="C:nucleus"/>
    <property type="evidence" value="ECO:0007669"/>
    <property type="project" value="TreeGrafter"/>
</dbReference>
<dbReference type="InterPro" id="IPR001680">
    <property type="entry name" value="WD40_rpt"/>
</dbReference>
<evidence type="ECO:0008006" key="10">
    <source>
        <dbReference type="Google" id="ProtNLM"/>
    </source>
</evidence>
<dbReference type="AlphaFoldDB" id="A0AAF0ELC1"/>
<feature type="repeat" description="WD" evidence="5">
    <location>
        <begin position="112"/>
        <end position="143"/>
    </location>
</feature>
<keyword evidence="4" id="KW-0677">Repeat</keyword>
<dbReference type="CDD" id="cd00200">
    <property type="entry name" value="WD40"/>
    <property type="match status" value="1"/>
</dbReference>
<proteinExistence type="predicted"/>
<dbReference type="GO" id="GO:0005737">
    <property type="term" value="C:cytoplasm"/>
    <property type="evidence" value="ECO:0007669"/>
    <property type="project" value="UniProtKB-SubCell"/>
</dbReference>
<dbReference type="Pfam" id="PF00400">
    <property type="entry name" value="WD40"/>
    <property type="match status" value="5"/>
</dbReference>
<dbReference type="GO" id="GO:0043130">
    <property type="term" value="F:ubiquitin binding"/>
    <property type="evidence" value="ECO:0007669"/>
    <property type="project" value="TreeGrafter"/>
</dbReference>
<dbReference type="InterPro" id="IPR036322">
    <property type="entry name" value="WD40_repeat_dom_sf"/>
</dbReference>
<dbReference type="Proteomes" id="UP001213623">
    <property type="component" value="Chromosome 3"/>
</dbReference>
<feature type="repeat" description="WD" evidence="5">
    <location>
        <begin position="151"/>
        <end position="183"/>
    </location>
</feature>
<comment type="subcellular location">
    <subcellularLocation>
        <location evidence="1">Cytoplasm</location>
    </subcellularLocation>
</comment>
<dbReference type="PANTHER" id="PTHR19849:SF0">
    <property type="entry name" value="PHOSPHOLIPASE A-2-ACTIVATING PROTEIN"/>
    <property type="match status" value="1"/>
</dbReference>
<dbReference type="Gene3D" id="3.10.20.870">
    <property type="entry name" value="PFU (PLAA family ubiquitin binding), C-terminal domain"/>
    <property type="match status" value="1"/>
</dbReference>
<dbReference type="GO" id="GO:0043161">
    <property type="term" value="P:proteasome-mediated ubiquitin-dependent protein catabolic process"/>
    <property type="evidence" value="ECO:0007669"/>
    <property type="project" value="TreeGrafter"/>
</dbReference>
<dbReference type="PROSITE" id="PS50294">
    <property type="entry name" value="WD_REPEATS_REGION"/>
    <property type="match status" value="1"/>
</dbReference>
<dbReference type="InterPro" id="IPR015943">
    <property type="entry name" value="WD40/YVTN_repeat-like_dom_sf"/>
</dbReference>
<dbReference type="Gene3D" id="1.25.10.10">
    <property type="entry name" value="Leucine-rich Repeat Variant"/>
    <property type="match status" value="1"/>
</dbReference>
<dbReference type="Pfam" id="PF09070">
    <property type="entry name" value="PFU"/>
    <property type="match status" value="1"/>
</dbReference>
<evidence type="ECO:0000259" key="6">
    <source>
        <dbReference type="PROSITE" id="PS51394"/>
    </source>
</evidence>
<accession>A0AAF0ELC1</accession>
<dbReference type="Pfam" id="PF08324">
    <property type="entry name" value="PUL"/>
    <property type="match status" value="1"/>
</dbReference>
<feature type="domain" description="PUL" evidence="7">
    <location>
        <begin position="493"/>
        <end position="730"/>
    </location>
</feature>
<feature type="repeat" description="WD" evidence="5">
    <location>
        <begin position="14"/>
        <end position="58"/>
    </location>
</feature>
<evidence type="ECO:0000256" key="4">
    <source>
        <dbReference type="ARBA" id="ARBA00022737"/>
    </source>
</evidence>
<dbReference type="InterPro" id="IPR020472">
    <property type="entry name" value="WD40_PAC1"/>
</dbReference>
<evidence type="ECO:0000256" key="1">
    <source>
        <dbReference type="ARBA" id="ARBA00004496"/>
    </source>
</evidence>